<protein>
    <submittedName>
        <fullName evidence="8">MFS transporter</fullName>
    </submittedName>
</protein>
<dbReference type="STRING" id="586239.AD943_04425"/>
<dbReference type="EMBL" id="BJLY01000001">
    <property type="protein sequence ID" value="GEB02635.1"/>
    <property type="molecule type" value="Genomic_DNA"/>
</dbReference>
<dbReference type="Gene3D" id="1.20.1250.20">
    <property type="entry name" value="MFS general substrate transporter like domains"/>
    <property type="match status" value="1"/>
</dbReference>
<comment type="subcellular location">
    <subcellularLocation>
        <location evidence="1">Membrane</location>
        <topology evidence="1">Multi-pass membrane protein</topology>
    </subcellularLocation>
</comment>
<evidence type="ECO:0000256" key="4">
    <source>
        <dbReference type="ARBA" id="ARBA00022989"/>
    </source>
</evidence>
<dbReference type="InterPro" id="IPR020846">
    <property type="entry name" value="MFS_dom"/>
</dbReference>
<evidence type="ECO:0000256" key="5">
    <source>
        <dbReference type="ARBA" id="ARBA00023136"/>
    </source>
</evidence>
<dbReference type="InterPro" id="IPR005829">
    <property type="entry name" value="Sugar_transporter_CS"/>
</dbReference>
<feature type="transmembrane region" description="Helical" evidence="6">
    <location>
        <begin position="322"/>
        <end position="345"/>
    </location>
</feature>
<organism evidence="8 9">
    <name type="scientific">Gluconobacter roseus NBRC 3990</name>
    <dbReference type="NCBI Taxonomy" id="1307950"/>
    <lineage>
        <taxon>Bacteria</taxon>
        <taxon>Pseudomonadati</taxon>
        <taxon>Pseudomonadota</taxon>
        <taxon>Alphaproteobacteria</taxon>
        <taxon>Acetobacterales</taxon>
        <taxon>Acetobacteraceae</taxon>
        <taxon>Gluconobacter</taxon>
    </lineage>
</organism>
<gene>
    <name evidence="8" type="ORF">GRO01_02110</name>
</gene>
<keyword evidence="2" id="KW-0813">Transport</keyword>
<dbReference type="GO" id="GO:0016020">
    <property type="term" value="C:membrane"/>
    <property type="evidence" value="ECO:0007669"/>
    <property type="project" value="UniProtKB-SubCell"/>
</dbReference>
<keyword evidence="9" id="KW-1185">Reference proteome</keyword>
<evidence type="ECO:0000256" key="3">
    <source>
        <dbReference type="ARBA" id="ARBA00022692"/>
    </source>
</evidence>
<evidence type="ECO:0000313" key="9">
    <source>
        <dbReference type="Proteomes" id="UP000320772"/>
    </source>
</evidence>
<keyword evidence="3 6" id="KW-0812">Transmembrane</keyword>
<evidence type="ECO:0000256" key="1">
    <source>
        <dbReference type="ARBA" id="ARBA00004141"/>
    </source>
</evidence>
<feature type="transmembrane region" description="Helical" evidence="6">
    <location>
        <begin position="76"/>
        <end position="95"/>
    </location>
</feature>
<feature type="transmembrane region" description="Helical" evidence="6">
    <location>
        <begin position="296"/>
        <end position="316"/>
    </location>
</feature>
<dbReference type="InterPro" id="IPR011701">
    <property type="entry name" value="MFS"/>
</dbReference>
<keyword evidence="4 6" id="KW-1133">Transmembrane helix</keyword>
<feature type="transmembrane region" description="Helical" evidence="6">
    <location>
        <begin position="264"/>
        <end position="284"/>
    </location>
</feature>
<feature type="transmembrane region" description="Helical" evidence="6">
    <location>
        <begin position="101"/>
        <end position="122"/>
    </location>
</feature>
<dbReference type="PROSITE" id="PS00216">
    <property type="entry name" value="SUGAR_TRANSPORT_1"/>
    <property type="match status" value="1"/>
</dbReference>
<name>A0A4Y3M1Z7_9PROT</name>
<dbReference type="AlphaFoldDB" id="A0A4Y3M1Z7"/>
<evidence type="ECO:0000256" key="6">
    <source>
        <dbReference type="SAM" id="Phobius"/>
    </source>
</evidence>
<feature type="transmembrane region" description="Helical" evidence="6">
    <location>
        <begin position="229"/>
        <end position="252"/>
    </location>
</feature>
<feature type="transmembrane region" description="Helical" evidence="6">
    <location>
        <begin position="357"/>
        <end position="380"/>
    </location>
</feature>
<dbReference type="Proteomes" id="UP000320772">
    <property type="component" value="Unassembled WGS sequence"/>
</dbReference>
<evidence type="ECO:0000313" key="8">
    <source>
        <dbReference type="EMBL" id="GEB02635.1"/>
    </source>
</evidence>
<dbReference type="InterPro" id="IPR036259">
    <property type="entry name" value="MFS_trans_sf"/>
</dbReference>
<dbReference type="PROSITE" id="PS50850">
    <property type="entry name" value="MFS"/>
    <property type="match status" value="1"/>
</dbReference>
<dbReference type="Pfam" id="PF07690">
    <property type="entry name" value="MFS_1"/>
    <property type="match status" value="1"/>
</dbReference>
<reference evidence="8 9" key="1">
    <citation type="submission" date="2019-06" db="EMBL/GenBank/DDBJ databases">
        <title>Whole genome shotgun sequence of Gluconobacter roseus NBRC 3990.</title>
        <authorList>
            <person name="Hosoyama A."/>
            <person name="Uohara A."/>
            <person name="Ohji S."/>
            <person name="Ichikawa N."/>
        </authorList>
    </citation>
    <scope>NUCLEOTIDE SEQUENCE [LARGE SCALE GENOMIC DNA]</scope>
    <source>
        <strain evidence="8 9">NBRC 3990</strain>
    </source>
</reference>
<feature type="transmembrane region" description="Helical" evidence="6">
    <location>
        <begin position="386"/>
        <end position="407"/>
    </location>
</feature>
<feature type="transmembrane region" description="Helical" evidence="6">
    <location>
        <begin position="169"/>
        <end position="194"/>
    </location>
</feature>
<sequence length="418" mass="44909">MVLASPRGIIALFASAYVLSFVDRQILALLVGPIKTALLLSDFQFALLNGLAFSLLYSILGLPIAALSDRIARPPIIVAGIIIWSVATISCGFAQNFWQLFICRMAVGVGEAALVPAVYSFLADIVTPYKLGQTLALFSLGSFIGAGIAFLFGGMLIGLLHTTHEWHGIIAWKLCFLCVGLPGLPLALLIALTVREPGRRHASFQKEDTASETAWGFFRLHWKFFTCHFLGYSSTAIILFSLLSWMPALFLRYRHFSHQSVGEIMGLTAIFCGCAGAYVSGRLIDFLGRRNHPFPAATMGITGALSAPALLWGSIASPNIPFGIMLFAMSFFCAALPMPPSAIVLQQSVPKTFRSQFSAVLLFCNALIGLSGGSMLVGYLDDHVAGVAISLPLVTCGGGLLAALLLYGSTRFDKKVLF</sequence>
<dbReference type="PANTHER" id="PTHR23505">
    <property type="entry name" value="SPINSTER"/>
    <property type="match status" value="1"/>
</dbReference>
<feature type="transmembrane region" description="Helical" evidence="6">
    <location>
        <begin position="43"/>
        <end position="64"/>
    </location>
</feature>
<dbReference type="RefSeq" id="WP_062508382.1">
    <property type="nucleotide sequence ID" value="NZ_BAQZ01000013.1"/>
</dbReference>
<dbReference type="SUPFAM" id="SSF103473">
    <property type="entry name" value="MFS general substrate transporter"/>
    <property type="match status" value="1"/>
</dbReference>
<dbReference type="PANTHER" id="PTHR23505:SF79">
    <property type="entry name" value="PROTEIN SPINSTER"/>
    <property type="match status" value="1"/>
</dbReference>
<dbReference type="GO" id="GO:0022857">
    <property type="term" value="F:transmembrane transporter activity"/>
    <property type="evidence" value="ECO:0007669"/>
    <property type="project" value="InterPro"/>
</dbReference>
<comment type="caution">
    <text evidence="8">The sequence shown here is derived from an EMBL/GenBank/DDBJ whole genome shotgun (WGS) entry which is preliminary data.</text>
</comment>
<feature type="transmembrane region" description="Helical" evidence="6">
    <location>
        <begin position="134"/>
        <end position="157"/>
    </location>
</feature>
<accession>A0A4Y3M1Z7</accession>
<evidence type="ECO:0000256" key="2">
    <source>
        <dbReference type="ARBA" id="ARBA00022448"/>
    </source>
</evidence>
<keyword evidence="5 6" id="KW-0472">Membrane</keyword>
<feature type="domain" description="Major facilitator superfamily (MFS) profile" evidence="7">
    <location>
        <begin position="9"/>
        <end position="418"/>
    </location>
</feature>
<proteinExistence type="predicted"/>
<dbReference type="InterPro" id="IPR044770">
    <property type="entry name" value="MFS_spinster-like"/>
</dbReference>
<evidence type="ECO:0000259" key="7">
    <source>
        <dbReference type="PROSITE" id="PS50850"/>
    </source>
</evidence>